<protein>
    <submittedName>
        <fullName evidence="2">Folate-binding protein YgfZ</fullName>
    </submittedName>
</protein>
<dbReference type="HOGENOM" id="CLU_007884_6_2_4"/>
<dbReference type="Gene3D" id="2.40.30.160">
    <property type="match status" value="1"/>
</dbReference>
<dbReference type="PANTHER" id="PTHR22602">
    <property type="entry name" value="TRANSFERASE CAF17, MITOCHONDRIAL-RELATED"/>
    <property type="match status" value="1"/>
</dbReference>
<reference evidence="2 3" key="2">
    <citation type="journal article" date="2011" name="J. Bacteriol.">
        <title>Genomes of three methylotrophs from a single niche uncover genetic and metabolic divergence of Methylophilaceae.</title>
        <authorList>
            <person name="Lapidus A."/>
            <person name="Clum A."/>
            <person name="Labutti K."/>
            <person name="Kaluzhnaya M.G."/>
            <person name="Lim S."/>
            <person name="Beck D.A."/>
            <person name="Glavina Del Rio T."/>
            <person name="Nolan M."/>
            <person name="Mavromatis K."/>
            <person name="Huntemann M."/>
            <person name="Lucas S."/>
            <person name="Lidstrom M.E."/>
            <person name="Ivanova N."/>
            <person name="Chistoserdova L."/>
        </authorList>
    </citation>
    <scope>NUCLEOTIDE SEQUENCE [LARGE SCALE GENOMIC DNA]</scope>
    <source>
        <strain evidence="2 3">SIP3-4</strain>
    </source>
</reference>
<reference evidence="3" key="1">
    <citation type="submission" date="2009-07" db="EMBL/GenBank/DDBJ databases">
        <title>Complete sequence of chromosome of Methylovorus sp. SIP3-4.</title>
        <authorList>
            <person name="Lucas S."/>
            <person name="Copeland A."/>
            <person name="Lapidus A."/>
            <person name="Glavina del Rio T."/>
            <person name="Tice H."/>
            <person name="Bruce D."/>
            <person name="Goodwin L."/>
            <person name="Pitluck S."/>
            <person name="Clum A."/>
            <person name="Larimer F."/>
            <person name="Land M."/>
            <person name="Hauser L."/>
            <person name="Kyrpides N."/>
            <person name="Mikhailova N."/>
            <person name="Kayluzhnaya M."/>
            <person name="Chistoserdova L."/>
        </authorList>
    </citation>
    <scope>NUCLEOTIDE SEQUENCE [LARGE SCALE GENOMIC DNA]</scope>
    <source>
        <strain evidence="3">SIP3-4</strain>
    </source>
</reference>
<feature type="domain" description="GCVT N-terminal" evidence="1">
    <location>
        <begin position="26"/>
        <end position="236"/>
    </location>
</feature>
<evidence type="ECO:0000313" key="3">
    <source>
        <dbReference type="Proteomes" id="UP000002743"/>
    </source>
</evidence>
<dbReference type="KEGG" id="mei:Msip34_0863"/>
<keyword evidence="3" id="KW-1185">Reference proteome</keyword>
<dbReference type="Pfam" id="PF01571">
    <property type="entry name" value="GCV_T"/>
    <property type="match status" value="1"/>
</dbReference>
<dbReference type="Proteomes" id="UP000002743">
    <property type="component" value="Chromosome"/>
</dbReference>
<gene>
    <name evidence="2" type="ordered locus">Msip34_0863</name>
</gene>
<dbReference type="InterPro" id="IPR006222">
    <property type="entry name" value="GCVT_N"/>
</dbReference>
<dbReference type="STRING" id="582744.Msip34_0863"/>
<dbReference type="NCBIfam" id="TIGR03317">
    <property type="entry name" value="ygfZ_signature"/>
    <property type="match status" value="1"/>
</dbReference>
<name>C6XC36_METGS</name>
<dbReference type="GO" id="GO:0016226">
    <property type="term" value="P:iron-sulfur cluster assembly"/>
    <property type="evidence" value="ECO:0007669"/>
    <property type="project" value="TreeGrafter"/>
</dbReference>
<sequence>MTQWQEFLQSRGASIVDGRLLDFGAPAKELAAARHDHVMADLSHLGLLQVDGEDTITFLQGQLTNDINLLNGSNSHYAGYCTAKGRLLALFLAFAHQGHIHLQLNGRLLEPILKRLKMYVLRSKVVIQDVSTTIVRIGVAGSNSEAILGAMFEFVPTEVHGISTQENATLIRLPGALPRFEIFTAQENAQELWQELEQHFDPVGQTGWDWLEIEAGIPEIFPATQEAFVPQMVNLDALGGINFKKGCYTGQEIVARTHYLGKVKRRSLIGSLTATDSLPQPGDEVFAGEGEAVGQVVRSSGIAGVESRVLIELRQEASLGKTVTWQGLPIDLQPMPYPFPPDRT</sequence>
<organism evidence="2 3">
    <name type="scientific">Methylovorus glucosotrophus (strain SIP3-4)</name>
    <dbReference type="NCBI Taxonomy" id="582744"/>
    <lineage>
        <taxon>Bacteria</taxon>
        <taxon>Pseudomonadati</taxon>
        <taxon>Pseudomonadota</taxon>
        <taxon>Betaproteobacteria</taxon>
        <taxon>Nitrosomonadales</taxon>
        <taxon>Methylophilaceae</taxon>
        <taxon>Methylovorus</taxon>
    </lineage>
</organism>
<accession>C6XC36</accession>
<dbReference type="PANTHER" id="PTHR22602:SF0">
    <property type="entry name" value="TRANSFERASE CAF17, MITOCHONDRIAL-RELATED"/>
    <property type="match status" value="1"/>
</dbReference>
<dbReference type="InterPro" id="IPR045179">
    <property type="entry name" value="YgfZ/GcvT"/>
</dbReference>
<dbReference type="Gene3D" id="3.30.70.1630">
    <property type="match status" value="1"/>
</dbReference>
<dbReference type="EMBL" id="CP001674">
    <property type="protein sequence ID" value="ACT50111.1"/>
    <property type="molecule type" value="Genomic_DNA"/>
</dbReference>
<evidence type="ECO:0000313" key="2">
    <source>
        <dbReference type="EMBL" id="ACT50111.1"/>
    </source>
</evidence>
<evidence type="ECO:0000259" key="1">
    <source>
        <dbReference type="Pfam" id="PF01571"/>
    </source>
</evidence>
<dbReference type="RefSeq" id="WP_015829668.1">
    <property type="nucleotide sequence ID" value="NC_012969.1"/>
</dbReference>
<dbReference type="AlphaFoldDB" id="C6XC36"/>
<dbReference type="eggNOG" id="COG0354">
    <property type="taxonomic scope" value="Bacteria"/>
</dbReference>
<dbReference type="OrthoDB" id="9796287at2"/>
<dbReference type="SUPFAM" id="SSF103025">
    <property type="entry name" value="Folate-binding domain"/>
    <property type="match status" value="1"/>
</dbReference>
<dbReference type="Gene3D" id="3.30.70.1400">
    <property type="entry name" value="Aminomethyltransferase beta-barrel domains"/>
    <property type="match status" value="1"/>
</dbReference>
<proteinExistence type="predicted"/>
<dbReference type="InterPro" id="IPR017703">
    <property type="entry name" value="YgfZ/GCV_T_CS"/>
</dbReference>